<name>A0AAX3BAY7_9SPIR</name>
<dbReference type="RefSeq" id="WP_271434546.1">
    <property type="nucleotide sequence ID" value="NZ_CP073355.1"/>
</dbReference>
<dbReference type="InterPro" id="IPR057561">
    <property type="entry name" value="NADase_transloc"/>
</dbReference>
<dbReference type="Proteomes" id="UP001056539">
    <property type="component" value="Chromosome"/>
</dbReference>
<dbReference type="AlphaFoldDB" id="A0AAX3BAY7"/>
<dbReference type="KEGG" id="taqu:KDW03_07935"/>
<gene>
    <name evidence="2" type="ORF">KDW03_07935</name>
</gene>
<dbReference type="EMBL" id="CP073355">
    <property type="protein sequence ID" value="URA09417.1"/>
    <property type="molecule type" value="Genomic_DNA"/>
</dbReference>
<sequence length="153" mass="17461">MKYLGIIMTIAVLLLLETNMAFTDNIIKIDRDAVWGTSYLSIDHIWHNIIDGNTNTCWAEGIDGDGSGTNGYMRVDSDVLDVVERMGVGEYIVIGVSMEGIAIDKIRIFNGYGKSVRTWEMNNRVKDIGITITYKKENDYKDFYWQCILNCVW</sequence>
<feature type="domain" description="NAD glycohydrolase translocation F5/8 type C" evidence="1">
    <location>
        <begin position="83"/>
        <end position="136"/>
    </location>
</feature>
<proteinExistence type="predicted"/>
<evidence type="ECO:0000259" key="1">
    <source>
        <dbReference type="Pfam" id="PF25302"/>
    </source>
</evidence>
<evidence type="ECO:0000313" key="2">
    <source>
        <dbReference type="EMBL" id="URA09417.1"/>
    </source>
</evidence>
<keyword evidence="3" id="KW-1185">Reference proteome</keyword>
<protein>
    <recommendedName>
        <fullName evidence="1">NAD glycohydrolase translocation F5/8 type C domain-containing protein</fullName>
    </recommendedName>
</protein>
<evidence type="ECO:0000313" key="3">
    <source>
        <dbReference type="Proteomes" id="UP001056539"/>
    </source>
</evidence>
<dbReference type="Pfam" id="PF25302">
    <property type="entry name" value="NADase_transloc"/>
    <property type="match status" value="1"/>
</dbReference>
<reference evidence="2" key="1">
    <citation type="submission" date="2021-04" db="EMBL/GenBank/DDBJ databases">
        <authorList>
            <person name="Postec A."/>
        </authorList>
    </citation>
    <scope>NUCLEOTIDE SEQUENCE</scope>
    <source>
        <strain evidence="2">F1F22</strain>
    </source>
</reference>
<accession>A0AAX3BAY7</accession>
<organism evidence="2 3">
    <name type="scientific">Thermospira aquatica</name>
    <dbReference type="NCBI Taxonomy" id="2828656"/>
    <lineage>
        <taxon>Bacteria</taxon>
        <taxon>Pseudomonadati</taxon>
        <taxon>Spirochaetota</taxon>
        <taxon>Spirochaetia</taxon>
        <taxon>Brevinematales</taxon>
        <taxon>Thermospiraceae</taxon>
        <taxon>Thermospira</taxon>
    </lineage>
</organism>
<reference evidence="2" key="2">
    <citation type="submission" date="2022-06" db="EMBL/GenBank/DDBJ databases">
        <title>Thermospira aquatica gen. nov., sp. nov.</title>
        <authorList>
            <person name="Ben Ali Gam Z."/>
            <person name="Labat M."/>
        </authorList>
    </citation>
    <scope>NUCLEOTIDE SEQUENCE</scope>
    <source>
        <strain evidence="2">F1F22</strain>
    </source>
</reference>